<feature type="non-terminal residue" evidence="2">
    <location>
        <position position="1"/>
    </location>
</feature>
<sequence length="122" mass="13655">RELSGVMSRERQAHERLAVCERSISAVDELARREAEVRQGESKRVWDALDNHTHDLSTQVIEMPGDDDVYAEESYSPFPCQPMASLLRLGSERDDHPKGLSVRSYPTSPISTNRAGLFSVLG</sequence>
<name>A0A813JWF6_POLGL</name>
<dbReference type="Proteomes" id="UP000626109">
    <property type="component" value="Unassembled WGS sequence"/>
</dbReference>
<comment type="caution">
    <text evidence="2">The sequence shown here is derived from an EMBL/GenBank/DDBJ whole genome shotgun (WGS) entry which is preliminary data.</text>
</comment>
<feature type="region of interest" description="Disordered" evidence="1">
    <location>
        <begin position="89"/>
        <end position="110"/>
    </location>
</feature>
<evidence type="ECO:0000313" key="2">
    <source>
        <dbReference type="EMBL" id="CAE8690619.1"/>
    </source>
</evidence>
<reference evidence="2" key="1">
    <citation type="submission" date="2021-02" db="EMBL/GenBank/DDBJ databases">
        <authorList>
            <person name="Dougan E. K."/>
            <person name="Rhodes N."/>
            <person name="Thang M."/>
            <person name="Chan C."/>
        </authorList>
    </citation>
    <scope>NUCLEOTIDE SEQUENCE</scope>
</reference>
<gene>
    <name evidence="2" type="ORF">PGLA2088_LOCUS27030</name>
</gene>
<dbReference type="AlphaFoldDB" id="A0A813JWF6"/>
<dbReference type="EMBL" id="CAJNNW010027296">
    <property type="protein sequence ID" value="CAE8690619.1"/>
    <property type="molecule type" value="Genomic_DNA"/>
</dbReference>
<accession>A0A813JWF6</accession>
<organism evidence="2 3">
    <name type="scientific">Polarella glacialis</name>
    <name type="common">Dinoflagellate</name>
    <dbReference type="NCBI Taxonomy" id="89957"/>
    <lineage>
        <taxon>Eukaryota</taxon>
        <taxon>Sar</taxon>
        <taxon>Alveolata</taxon>
        <taxon>Dinophyceae</taxon>
        <taxon>Suessiales</taxon>
        <taxon>Suessiaceae</taxon>
        <taxon>Polarella</taxon>
    </lineage>
</organism>
<evidence type="ECO:0000256" key="1">
    <source>
        <dbReference type="SAM" id="MobiDB-lite"/>
    </source>
</evidence>
<evidence type="ECO:0000313" key="3">
    <source>
        <dbReference type="Proteomes" id="UP000626109"/>
    </source>
</evidence>
<protein>
    <submittedName>
        <fullName evidence="2">Uncharacterized protein</fullName>
    </submittedName>
</protein>
<proteinExistence type="predicted"/>